<dbReference type="Gene3D" id="1.10.443.10">
    <property type="entry name" value="Intergrase catalytic core"/>
    <property type="match status" value="1"/>
</dbReference>
<accession>A0A1H0XL56</accession>
<proteinExistence type="predicted"/>
<dbReference type="InterPro" id="IPR050090">
    <property type="entry name" value="Tyrosine_recombinase_XerCD"/>
</dbReference>
<protein>
    <submittedName>
        <fullName evidence="3">Site-specific recombinase XerD</fullName>
    </submittedName>
</protein>
<dbReference type="RefSeq" id="WP_074698547.1">
    <property type="nucleotide sequence ID" value="NZ_FNKH01000001.1"/>
</dbReference>
<dbReference type="OrthoDB" id="9802329at2"/>
<dbReference type="InterPro" id="IPR002104">
    <property type="entry name" value="Integrase_catalytic"/>
</dbReference>
<organism evidence="3 4">
    <name type="scientific">Crystallibacter crystallopoietes</name>
    <dbReference type="NCBI Taxonomy" id="37928"/>
    <lineage>
        <taxon>Bacteria</taxon>
        <taxon>Bacillati</taxon>
        <taxon>Actinomycetota</taxon>
        <taxon>Actinomycetes</taxon>
        <taxon>Micrococcales</taxon>
        <taxon>Micrococcaceae</taxon>
        <taxon>Crystallibacter</taxon>
    </lineage>
</organism>
<evidence type="ECO:0000313" key="3">
    <source>
        <dbReference type="EMBL" id="SDQ03670.1"/>
    </source>
</evidence>
<dbReference type="STRING" id="37928.SAMN04489742_0142"/>
<feature type="domain" description="Tyr recombinase" evidence="2">
    <location>
        <begin position="209"/>
        <end position="395"/>
    </location>
</feature>
<dbReference type="PANTHER" id="PTHR30349:SF64">
    <property type="entry name" value="PROPHAGE INTEGRASE INTD-RELATED"/>
    <property type="match status" value="1"/>
</dbReference>
<dbReference type="InterPro" id="IPR013762">
    <property type="entry name" value="Integrase-like_cat_sf"/>
</dbReference>
<name>A0A1H0XL56_9MICC</name>
<dbReference type="CDD" id="cd01188">
    <property type="entry name" value="INT_RitA_C_like"/>
    <property type="match status" value="1"/>
</dbReference>
<reference evidence="3 4" key="1">
    <citation type="submission" date="2016-10" db="EMBL/GenBank/DDBJ databases">
        <authorList>
            <person name="de Groot N.N."/>
        </authorList>
    </citation>
    <scope>NUCLEOTIDE SEQUENCE [LARGE SCALE GENOMIC DNA]</scope>
    <source>
        <strain evidence="3 4">DSM 20117</strain>
    </source>
</reference>
<dbReference type="GO" id="GO:0003677">
    <property type="term" value="F:DNA binding"/>
    <property type="evidence" value="ECO:0007669"/>
    <property type="project" value="InterPro"/>
</dbReference>
<keyword evidence="4" id="KW-1185">Reference proteome</keyword>
<dbReference type="Pfam" id="PF00589">
    <property type="entry name" value="Phage_integrase"/>
    <property type="match status" value="1"/>
</dbReference>
<dbReference type="PROSITE" id="PS51898">
    <property type="entry name" value="TYR_RECOMBINASE"/>
    <property type="match status" value="1"/>
</dbReference>
<dbReference type="Proteomes" id="UP000181917">
    <property type="component" value="Unassembled WGS sequence"/>
</dbReference>
<dbReference type="PANTHER" id="PTHR30349">
    <property type="entry name" value="PHAGE INTEGRASE-RELATED"/>
    <property type="match status" value="1"/>
</dbReference>
<gene>
    <name evidence="3" type="ORF">SAMN04489742_0142</name>
</gene>
<sequence>MEKKFSTLVEGVLAETASIGLGDASVRYYRSCCHTVVGFCDGRGIDQLTEQAVEEFRAAMDERAHRGEIGPTMRSTLEKTARMMLQLQQTGVVVWQRRRPASGLSTTEESVLAAFSESLRGELASGSVRLAVCEVRQFLRYLDSAGCTLGSVTLDDVRGFLVKVRPRHTSGMGNTVWAIKRFFGFANQQGCSELKVEAMLARVGPRRQRALPCFTPEETGRILAAIETGSPRGKRDYAMVRLALSTGLRCGDIVSLRLDQIDWRRDEIHLVQHKTSAPLTLPLSAEAGNAIADWILHGRPACQAPEVFVRVYAPFVKLSGPTGALIMNQWLHKAGVSHQAHDGKTFHALRRTTGTRLVESGAELELASQVLGHRDVASSRRYIALADESLRKCCLPLDRFAPTREGLR</sequence>
<dbReference type="SUPFAM" id="SSF56349">
    <property type="entry name" value="DNA breaking-rejoining enzymes"/>
    <property type="match status" value="1"/>
</dbReference>
<evidence type="ECO:0000256" key="1">
    <source>
        <dbReference type="ARBA" id="ARBA00023172"/>
    </source>
</evidence>
<dbReference type="GO" id="GO:0006310">
    <property type="term" value="P:DNA recombination"/>
    <property type="evidence" value="ECO:0007669"/>
    <property type="project" value="UniProtKB-KW"/>
</dbReference>
<evidence type="ECO:0000313" key="4">
    <source>
        <dbReference type="Proteomes" id="UP000181917"/>
    </source>
</evidence>
<keyword evidence="1" id="KW-0233">DNA recombination</keyword>
<dbReference type="GO" id="GO:0015074">
    <property type="term" value="P:DNA integration"/>
    <property type="evidence" value="ECO:0007669"/>
    <property type="project" value="InterPro"/>
</dbReference>
<dbReference type="EMBL" id="FNKH01000001">
    <property type="protein sequence ID" value="SDQ03670.1"/>
    <property type="molecule type" value="Genomic_DNA"/>
</dbReference>
<dbReference type="AlphaFoldDB" id="A0A1H0XL56"/>
<evidence type="ECO:0000259" key="2">
    <source>
        <dbReference type="PROSITE" id="PS51898"/>
    </source>
</evidence>
<dbReference type="InterPro" id="IPR011010">
    <property type="entry name" value="DNA_brk_join_enz"/>
</dbReference>